<feature type="region of interest" description="Disordered" evidence="1">
    <location>
        <begin position="92"/>
        <end position="155"/>
    </location>
</feature>
<dbReference type="InterPro" id="IPR012902">
    <property type="entry name" value="N_methyl_site"/>
</dbReference>
<comment type="caution">
    <text evidence="2">The sequence shown here is derived from an EMBL/GenBank/DDBJ whole genome shotgun (WGS) entry which is preliminary data.</text>
</comment>
<reference evidence="3" key="1">
    <citation type="journal article" date="2019" name="Int. J. Syst. Evol. Microbiol.">
        <title>The Global Catalogue of Microorganisms (GCM) 10K type strain sequencing project: providing services to taxonomists for standard genome sequencing and annotation.</title>
        <authorList>
            <consortium name="The Broad Institute Genomics Platform"/>
            <consortium name="The Broad Institute Genome Sequencing Center for Infectious Disease"/>
            <person name="Wu L."/>
            <person name="Ma J."/>
        </authorList>
    </citation>
    <scope>NUCLEOTIDE SEQUENCE [LARGE SCALE GENOMIC DNA]</scope>
    <source>
        <strain evidence="3">NBRC 102407</strain>
    </source>
</reference>
<evidence type="ECO:0000313" key="3">
    <source>
        <dbReference type="Proteomes" id="UP001157167"/>
    </source>
</evidence>
<feature type="compositionally biased region" description="Polar residues" evidence="1">
    <location>
        <begin position="138"/>
        <end position="149"/>
    </location>
</feature>
<evidence type="ECO:0008006" key="4">
    <source>
        <dbReference type="Google" id="ProtNLM"/>
    </source>
</evidence>
<proteinExistence type="predicted"/>
<feature type="compositionally biased region" description="Acidic residues" evidence="1">
    <location>
        <begin position="107"/>
        <end position="117"/>
    </location>
</feature>
<accession>A0ABQ6F9N2</accession>
<dbReference type="Proteomes" id="UP001157167">
    <property type="component" value="Unassembled WGS sequence"/>
</dbReference>
<name>A0ABQ6F9N2_9RHOO</name>
<dbReference type="RefSeq" id="WP_284187058.1">
    <property type="nucleotide sequence ID" value="NZ_BSPX01000011.1"/>
</dbReference>
<evidence type="ECO:0000313" key="2">
    <source>
        <dbReference type="EMBL" id="GLT21649.1"/>
    </source>
</evidence>
<gene>
    <name evidence="2" type="ORF">GCM10007933_11010</name>
</gene>
<dbReference type="Pfam" id="PF07963">
    <property type="entry name" value="N_methyl"/>
    <property type="match status" value="1"/>
</dbReference>
<keyword evidence="3" id="KW-1185">Reference proteome</keyword>
<sequence>MKPQRGVALVELLVAALIAALVLGSLAGMLGGLRQSDAVIEERAVLQRDARLALERIAAMVEASTRLMVPLEVTTTARDVLAVALPPGVDRNGDGYADADNDKNGVVDDDLPADETNDGGAGIIGIDDDGDGLVDNGASFTDNDENGTIGSAPVAPRTGADWIDPVVYYRVGTQLVERLPNIAPFNGNDYSVRPIADNVTAFSVTRVATGNRRYREVLVQLTLTGPGGETGSWSRRLRVGAR</sequence>
<protein>
    <recommendedName>
        <fullName evidence="4">Prepilin-type N-terminal cleavage/methylation domain-containing protein</fullName>
    </recommendedName>
</protein>
<dbReference type="EMBL" id="BSPX01000011">
    <property type="protein sequence ID" value="GLT21649.1"/>
    <property type="molecule type" value="Genomic_DNA"/>
</dbReference>
<evidence type="ECO:0000256" key="1">
    <source>
        <dbReference type="SAM" id="MobiDB-lite"/>
    </source>
</evidence>
<organism evidence="2 3">
    <name type="scientific">Zoogloea oryzae</name>
    <dbReference type="NCBI Taxonomy" id="310767"/>
    <lineage>
        <taxon>Bacteria</taxon>
        <taxon>Pseudomonadati</taxon>
        <taxon>Pseudomonadota</taxon>
        <taxon>Betaproteobacteria</taxon>
        <taxon>Rhodocyclales</taxon>
        <taxon>Zoogloeaceae</taxon>
        <taxon>Zoogloea</taxon>
    </lineage>
</organism>